<evidence type="ECO:0000256" key="1">
    <source>
        <dbReference type="ARBA" id="ARBA00023118"/>
    </source>
</evidence>
<dbReference type="InterPro" id="IPR005537">
    <property type="entry name" value="RAMP_III_fam"/>
</dbReference>
<dbReference type="GO" id="GO:0051607">
    <property type="term" value="P:defense response to virus"/>
    <property type="evidence" value="ECO:0007669"/>
    <property type="project" value="UniProtKB-KW"/>
</dbReference>
<comment type="caution">
    <text evidence="3">The sequence shown here is derived from an EMBL/GenBank/DDBJ whole genome shotgun (WGS) entry which is preliminary data.</text>
</comment>
<keyword evidence="1" id="KW-0051">Antiviral defense</keyword>
<dbReference type="Proteomes" id="UP000477311">
    <property type="component" value="Unassembled WGS sequence"/>
</dbReference>
<organism evidence="3 4">
    <name type="scientific">Limisphaera ngatamarikiensis</name>
    <dbReference type="NCBI Taxonomy" id="1324935"/>
    <lineage>
        <taxon>Bacteria</taxon>
        <taxon>Pseudomonadati</taxon>
        <taxon>Verrucomicrobiota</taxon>
        <taxon>Verrucomicrobiia</taxon>
        <taxon>Limisphaerales</taxon>
        <taxon>Limisphaeraceae</taxon>
        <taxon>Limisphaera</taxon>
    </lineage>
</organism>
<evidence type="ECO:0000313" key="4">
    <source>
        <dbReference type="Proteomes" id="UP000477311"/>
    </source>
</evidence>
<sequence length="265" mass="29406">MNWQREIEVLTPLFNRGAYQDTPEIRVPSIRGMVRWWFRALGGTSDEEKAVFGGMKGFGHALRDQVVASRLVFRIKDIRAQRADPDPPTLPHKTGGQAAPQAAFLRGARFRLEVFDRLSPLGPELQRKVENALEVWLLLGALGLRANRGAGSVWPGDGTAPKTAAELRQRLNECGCNWPVMLAGDEVGASAEELRKAATDTKNGMPDVFGQAAPHRQASTVKFKIVRLEEKPRLLITAPTLDTLQKAQEALNEKLSRPKTWELVK</sequence>
<dbReference type="AlphaFoldDB" id="A0A6M1RLT5"/>
<dbReference type="EMBL" id="JAAKYA010000015">
    <property type="protein sequence ID" value="NGO38427.1"/>
    <property type="molecule type" value="Genomic_DNA"/>
</dbReference>
<protein>
    <submittedName>
        <fullName evidence="3">Type III-B CRISPR module RAMP protein Cmr1</fullName>
    </submittedName>
</protein>
<gene>
    <name evidence="3" type="primary">cmr1</name>
    <name evidence="3" type="ORF">G4L39_03310</name>
</gene>
<evidence type="ECO:0000313" key="3">
    <source>
        <dbReference type="EMBL" id="NGO38427.1"/>
    </source>
</evidence>
<feature type="domain" description="CRISPR type III-associated protein" evidence="2">
    <location>
        <begin position="6"/>
        <end position="153"/>
    </location>
</feature>
<name>A0A6M1RLT5_9BACT</name>
<accession>A0A6M1RLT5</accession>
<evidence type="ECO:0000259" key="2">
    <source>
        <dbReference type="Pfam" id="PF03787"/>
    </source>
</evidence>
<dbReference type="RefSeq" id="WP_165105891.1">
    <property type="nucleotide sequence ID" value="NZ_JAAKYA010000015.1"/>
</dbReference>
<keyword evidence="4" id="KW-1185">Reference proteome</keyword>
<dbReference type="NCBIfam" id="TIGR01894">
    <property type="entry name" value="cas_TM1795_cmr1"/>
    <property type="match status" value="1"/>
</dbReference>
<dbReference type="InterPro" id="IPR007522">
    <property type="entry name" value="CRISPR-assoc_prot_TM1795"/>
</dbReference>
<dbReference type="Pfam" id="PF03787">
    <property type="entry name" value="RAMPs"/>
    <property type="match status" value="1"/>
</dbReference>
<proteinExistence type="predicted"/>
<reference evidence="3 4" key="1">
    <citation type="submission" date="2020-02" db="EMBL/GenBank/DDBJ databases">
        <title>Draft genome sequence of Limisphaera ngatamarikiensis NGM72.4T, a thermophilic Verrucomicrobia grouped in subdivision 3.</title>
        <authorList>
            <person name="Carere C.R."/>
            <person name="Steen J."/>
            <person name="Hugenholtz P."/>
            <person name="Stott M.B."/>
        </authorList>
    </citation>
    <scope>NUCLEOTIDE SEQUENCE [LARGE SCALE GENOMIC DNA]</scope>
    <source>
        <strain evidence="3 4">NGM72.4</strain>
    </source>
</reference>